<feature type="domain" description="OTU" evidence="1">
    <location>
        <begin position="545"/>
        <end position="675"/>
    </location>
</feature>
<evidence type="ECO:0000313" key="6">
    <source>
        <dbReference type="EMBL" id="SPO37368.1"/>
    </source>
</evidence>
<evidence type="ECO:0000313" key="7">
    <source>
        <dbReference type="Proteomes" id="UP000323386"/>
    </source>
</evidence>
<dbReference type="EMBL" id="OOIP01000006">
    <property type="protein sequence ID" value="SPO37364.1"/>
    <property type="molecule type" value="Genomic_DNA"/>
</dbReference>
<dbReference type="PANTHER" id="PTHR34863">
    <property type="entry name" value="EXPRESSED PROTEIN"/>
    <property type="match status" value="1"/>
</dbReference>
<dbReference type="EMBL" id="OOIP01000006">
    <property type="protein sequence ID" value="SPO37365.1"/>
    <property type="molecule type" value="Genomic_DNA"/>
</dbReference>
<proteinExistence type="predicted"/>
<evidence type="ECO:0000259" key="1">
    <source>
        <dbReference type="PROSITE" id="PS50802"/>
    </source>
</evidence>
<organism evidence="3 7">
    <name type="scientific">Pseudozyma flocculosa</name>
    <dbReference type="NCBI Taxonomy" id="84751"/>
    <lineage>
        <taxon>Eukaryota</taxon>
        <taxon>Fungi</taxon>
        <taxon>Dikarya</taxon>
        <taxon>Basidiomycota</taxon>
        <taxon>Ustilaginomycotina</taxon>
        <taxon>Ustilaginomycetes</taxon>
        <taxon>Ustilaginales</taxon>
        <taxon>Ustilaginaceae</taxon>
        <taxon>Pseudozyma</taxon>
    </lineage>
</organism>
<dbReference type="CDD" id="cd22744">
    <property type="entry name" value="OTU"/>
    <property type="match status" value="1"/>
</dbReference>
<dbReference type="InterPro" id="IPR038765">
    <property type="entry name" value="Papain-like_cys_pep_sf"/>
</dbReference>
<evidence type="ECO:0000313" key="3">
    <source>
        <dbReference type="EMBL" id="SPO37364.1"/>
    </source>
</evidence>
<gene>
    <name evidence="2" type="ORF">PSFLO_02834</name>
    <name evidence="3" type="ORF">PSFLO_02837</name>
    <name evidence="4" type="ORF">PSFLO_02838</name>
    <name evidence="5" type="ORF">PSFLO_02840</name>
    <name evidence="6" type="ORF">PSFLO_02841</name>
</gene>
<keyword evidence="7" id="KW-1185">Reference proteome</keyword>
<dbReference type="Gene3D" id="3.90.70.80">
    <property type="match status" value="1"/>
</dbReference>
<dbReference type="AlphaFoldDB" id="A0A5C3EYM8"/>
<protein>
    <recommendedName>
        <fullName evidence="1">OTU domain-containing protein</fullName>
    </recommendedName>
</protein>
<dbReference type="OrthoDB" id="2564822at2759"/>
<dbReference type="PROSITE" id="PS50802">
    <property type="entry name" value="OTU"/>
    <property type="match status" value="1"/>
</dbReference>
<dbReference type="EMBL" id="OOIP01000006">
    <property type="protein sequence ID" value="SPO37361.1"/>
    <property type="molecule type" value="Genomic_DNA"/>
</dbReference>
<dbReference type="Proteomes" id="UP000323386">
    <property type="component" value="Unassembled WGS sequence"/>
</dbReference>
<dbReference type="PANTHER" id="PTHR34863:SF1">
    <property type="entry name" value="OTU DOMAIN-CONTAINING PROTEIN"/>
    <property type="match status" value="1"/>
</dbReference>
<reference evidence="3 7" key="1">
    <citation type="submission" date="2018-03" db="EMBL/GenBank/DDBJ databases">
        <authorList>
            <person name="Guldener U."/>
        </authorList>
    </citation>
    <scope>NUCLEOTIDE SEQUENCE [LARGE SCALE GENOMIC DNA]</scope>
    <source>
        <strain evidence="3 7">DAOM196992</strain>
    </source>
</reference>
<dbReference type="Pfam" id="PF02338">
    <property type="entry name" value="OTU"/>
    <property type="match status" value="1"/>
</dbReference>
<evidence type="ECO:0000313" key="4">
    <source>
        <dbReference type="EMBL" id="SPO37365.1"/>
    </source>
</evidence>
<accession>A0A5C3EYM8</accession>
<dbReference type="EMBL" id="OOIP01000006">
    <property type="protein sequence ID" value="SPO37368.1"/>
    <property type="molecule type" value="Genomic_DNA"/>
</dbReference>
<name>A0A5C3EYM8_9BASI</name>
<evidence type="ECO:0000313" key="2">
    <source>
        <dbReference type="EMBL" id="SPO37361.1"/>
    </source>
</evidence>
<dbReference type="SUPFAM" id="SSF54001">
    <property type="entry name" value="Cysteine proteinases"/>
    <property type="match status" value="1"/>
</dbReference>
<dbReference type="EMBL" id="OOIP01000006">
    <property type="protein sequence ID" value="SPO37367.1"/>
    <property type="molecule type" value="Genomic_DNA"/>
</dbReference>
<dbReference type="InterPro" id="IPR003323">
    <property type="entry name" value="OTU_dom"/>
</dbReference>
<sequence>MNTITNFACPGHVQMTVPGEPWEDTDFETVPAYGFSKLPGHPVNYPPKDLDGYNFTILPRDLVELYGSITSVQLASHAPMVRDKEVYKNWMFIGSGPALFKVSPHFKELLQQQLQLSNYTIFLSSYPLAFIQGSQVVTMRELMVALQGTGCSEVRVQAYGMKQELDDTSMVLGDPEHPLAATNFWDLGRNFQQPHITLVKPKFLKRSGATEVYPMLLLLGKGHGTVKLTLNFRGVPFKIKIYPLLVHSLKACSGKQVQFDPTTLETCKKRETSLLHKLSNLETFHDLQLGGLRIEVTVSANTLTEASAMVSQTPLLNIHEWIQPTSPEMQKLQLSVRFISRARYFRQFKLLLDKARELGTFRGDKMRKTGPVRKKILRDLFNALGWNPGHRATSRLPPQEPWWKLKPSDKDLDELPQVQTSMLDFLDPQDPKVHHKEIQRCCKIFKRGKNFRVLILNAANRAVPMGSESTKEKMAEWVYKKYGRTWPTTCYLLEQPFRTSTSHAGTSNIHKSLDQELGKFTITHQDALMGSPKFHQLRESANYLVTSGYIKGDGNCQFRALSHAIYGHQGRFRELREEVVRHLRANLHLVEPVLAAEVLSTTRTIKTPVQYLQHMDNEGTWGDDLTLSTLVNLHKLSLLIINPDRSFFEVKAPEHPQTYTALYYTGNHYELVVRKRQ</sequence>
<evidence type="ECO:0000313" key="5">
    <source>
        <dbReference type="EMBL" id="SPO37367.1"/>
    </source>
</evidence>